<dbReference type="PANTHER" id="PTHR12313">
    <property type="entry name" value="E3 UBIQUITIN-PROTEIN LIGASE RNF5-RELATED"/>
    <property type="match status" value="1"/>
</dbReference>
<evidence type="ECO:0000256" key="1">
    <source>
        <dbReference type="ARBA" id="ARBA00000900"/>
    </source>
</evidence>
<reference evidence="7" key="1">
    <citation type="submission" date="2019-09" db="EMBL/GenBank/DDBJ databases">
        <title>Draft genome information of white flower Hibiscus syriacus.</title>
        <authorList>
            <person name="Kim Y.-M."/>
        </authorList>
    </citation>
    <scope>NUCLEOTIDE SEQUENCE [LARGE SCALE GENOMIC DNA]</scope>
    <source>
        <strain evidence="7">YM2019G1</strain>
    </source>
</reference>
<dbReference type="GO" id="GO:0005789">
    <property type="term" value="C:endoplasmic reticulum membrane"/>
    <property type="evidence" value="ECO:0007669"/>
    <property type="project" value="UniProtKB-SubCell"/>
</dbReference>
<keyword evidence="4 5" id="KW-0833">Ubl conjugation pathway</keyword>
<organism evidence="7 8">
    <name type="scientific">Hibiscus syriacus</name>
    <name type="common">Rose of Sharon</name>
    <dbReference type="NCBI Taxonomy" id="106335"/>
    <lineage>
        <taxon>Eukaryota</taxon>
        <taxon>Viridiplantae</taxon>
        <taxon>Streptophyta</taxon>
        <taxon>Embryophyta</taxon>
        <taxon>Tracheophyta</taxon>
        <taxon>Spermatophyta</taxon>
        <taxon>Magnoliopsida</taxon>
        <taxon>eudicotyledons</taxon>
        <taxon>Gunneridae</taxon>
        <taxon>Pentapetalae</taxon>
        <taxon>rosids</taxon>
        <taxon>malvids</taxon>
        <taxon>Malvales</taxon>
        <taxon>Malvaceae</taxon>
        <taxon>Malvoideae</taxon>
        <taxon>Hibiscus</taxon>
    </lineage>
</organism>
<comment type="catalytic activity">
    <reaction evidence="1 5">
        <text>S-ubiquitinyl-[E2 ubiquitin-conjugating enzyme]-L-cysteine + [acceptor protein]-L-lysine = [E2 ubiquitin-conjugating enzyme]-L-cysteine + N(6)-ubiquitinyl-[acceptor protein]-L-lysine.</text>
        <dbReference type="EC" id="2.3.2.27"/>
    </reaction>
</comment>
<keyword evidence="5" id="KW-0256">Endoplasmic reticulum</keyword>
<evidence type="ECO:0000313" key="8">
    <source>
        <dbReference type="Proteomes" id="UP000436088"/>
    </source>
</evidence>
<proteinExistence type="predicted"/>
<evidence type="ECO:0000256" key="6">
    <source>
        <dbReference type="SAM" id="MobiDB-lite"/>
    </source>
</evidence>
<protein>
    <recommendedName>
        <fullName evidence="5">E3 ubiquitin-protein ligase RMA</fullName>
        <ecNumber evidence="5">2.3.2.27</ecNumber>
    </recommendedName>
    <alternativeName>
        <fullName evidence="5">Protein RING membrane-anchor</fullName>
    </alternativeName>
    <alternativeName>
        <fullName evidence="5">RING-type E3 ubiquitin transferase RMA</fullName>
    </alternativeName>
</protein>
<dbReference type="EMBL" id="VEPZ02001403">
    <property type="protein sequence ID" value="KAE8675205.1"/>
    <property type="molecule type" value="Genomic_DNA"/>
</dbReference>
<comment type="domain">
    <text evidence="5">The RING-type zinc finger domain is responsible for E3 ligase activity.</text>
</comment>
<evidence type="ECO:0000256" key="4">
    <source>
        <dbReference type="ARBA" id="ARBA00022786"/>
    </source>
</evidence>
<dbReference type="AlphaFoldDB" id="A0A6A2Y3H4"/>
<dbReference type="GO" id="GO:0061630">
    <property type="term" value="F:ubiquitin protein ligase activity"/>
    <property type="evidence" value="ECO:0007669"/>
    <property type="project" value="UniProtKB-UniRule"/>
</dbReference>
<keyword evidence="5" id="KW-0862">Zinc</keyword>
<keyword evidence="5" id="KW-0863">Zinc-finger</keyword>
<feature type="region of interest" description="Disordered" evidence="6">
    <location>
        <begin position="63"/>
        <end position="100"/>
    </location>
</feature>
<dbReference type="UniPathway" id="UPA00143"/>
<gene>
    <name evidence="7" type="ORF">F3Y22_tig00111689pilonHSYRG00015</name>
</gene>
<sequence>MAMDPNSFEQEGHSGLEIIRSSTNGIRWLHLRTSSLDAEQPERNCPVCKANISSSSLVPLYGRGPSLDFPPKDRQSDLVIPPRPPPFGSNPMTTSSHPREQHDENLFHSQSQSFHHQQYVPHPHGGNETLASSSLGGIAMTNFFNPMFGMLGEMVYARLSGSSNTSMFTYPYQSSHPFLNNNLRMRRQEMQVDKSLSRVTSSFVFCCFESIDFGLCILVKR</sequence>
<comment type="function">
    <text evidence="5">E3 ubiquitin-protein ligase.</text>
</comment>
<evidence type="ECO:0000256" key="2">
    <source>
        <dbReference type="ARBA" id="ARBA00004906"/>
    </source>
</evidence>
<comment type="caution">
    <text evidence="7">The sequence shown here is derived from an EMBL/GenBank/DDBJ whole genome shotgun (WGS) entry which is preliminary data.</text>
</comment>
<dbReference type="GO" id="GO:0006511">
    <property type="term" value="P:ubiquitin-dependent protein catabolic process"/>
    <property type="evidence" value="ECO:0007669"/>
    <property type="project" value="UniProtKB-UniRule"/>
</dbReference>
<keyword evidence="3 5" id="KW-0808">Transferase</keyword>
<keyword evidence="5" id="KW-0479">Metal-binding</keyword>
<dbReference type="Proteomes" id="UP000436088">
    <property type="component" value="Unassembled WGS sequence"/>
</dbReference>
<keyword evidence="8" id="KW-1185">Reference proteome</keyword>
<dbReference type="InterPro" id="IPR045103">
    <property type="entry name" value="RNF5/RNF185-like"/>
</dbReference>
<dbReference type="EC" id="2.3.2.27" evidence="5"/>
<evidence type="ECO:0000256" key="3">
    <source>
        <dbReference type="ARBA" id="ARBA00022679"/>
    </source>
</evidence>
<evidence type="ECO:0000313" key="7">
    <source>
        <dbReference type="EMBL" id="KAE8675205.1"/>
    </source>
</evidence>
<comment type="subcellular location">
    <subcellularLocation>
        <location evidence="5">Endoplasmic reticulum membrane</location>
        <topology evidence="5">Single-pass type IV membrane protein</topology>
    </subcellularLocation>
</comment>
<dbReference type="GO" id="GO:0008270">
    <property type="term" value="F:zinc ion binding"/>
    <property type="evidence" value="ECO:0007669"/>
    <property type="project" value="UniProtKB-KW"/>
</dbReference>
<name>A0A6A2Y3H4_HIBSY</name>
<dbReference type="GO" id="GO:0016567">
    <property type="term" value="P:protein ubiquitination"/>
    <property type="evidence" value="ECO:0007669"/>
    <property type="project" value="UniProtKB-UniPathway"/>
</dbReference>
<accession>A0A6A2Y3H4</accession>
<comment type="pathway">
    <text evidence="2 5">Protein modification; protein ubiquitination.</text>
</comment>
<evidence type="ECO:0000256" key="5">
    <source>
        <dbReference type="RuleBase" id="RU369090"/>
    </source>
</evidence>